<sequence length="625" mass="68750">MPQVEETLAGYLSPGSSSLLKKPALPTKPCRLTSLLVGKAFQAAGQAGAALHTMGVLQAYQADLLKDLSTGRSFSEEAFLELRRATDLSLRATKQTARSIGRSMAAMVAAERHLWLNLTGMKDRDKIFLLDAPVSSSGLFGDSVNTVVSRFREAKRHKEAFDQFLPRRGQVSGLSCSPARQSVRLLQPILSGSQERWGAASNFGSSRDAYFHVEILPQHRNFLRFAFGGEAYQYRVLPFGLALSPRTYTKCMDAALAPLRLQGIHILNYIDDWLILARSQELALRHRDVVLAHLRSLGLRLNSKKSVLSPAQRTMYLGVSFRSHGSCIHSDTFEPSAHETVSVVAQSQGISSKGQFPEANKGYAPGASYPFYVVQTPVSDFGSHSRSVLLSQDANDRRFPHGLGCGLKWPSSPRDLEKSSSQLAHQSPRNDGCILGPEILPPAVKRLPCHTMQTQFTAKLFQCWSSFKRNCPQEHLLVLSESMWSLRLHFAPGLVKAILHPHPNYLPKVPFSTINPVILEAFCPPPFSSPEQERLDLLCPTMSHWVRDAIAVAYEVCGQASPLELRAHSARGAASSTAIARGAPLKQVCDAAGWSSPHKFIRFYSLDVHATPGLQVLESTSQSHV</sequence>
<evidence type="ECO:0000313" key="5">
    <source>
        <dbReference type="EMBL" id="KAI2646935.1"/>
    </source>
</evidence>
<evidence type="ECO:0000256" key="2">
    <source>
        <dbReference type="ARBA" id="ARBA00012180"/>
    </source>
</evidence>
<evidence type="ECO:0000259" key="4">
    <source>
        <dbReference type="PROSITE" id="PS50878"/>
    </source>
</evidence>
<organism evidence="5 6">
    <name type="scientific">Labeo rohita</name>
    <name type="common">Indian major carp</name>
    <name type="synonym">Cyprinus rohita</name>
    <dbReference type="NCBI Taxonomy" id="84645"/>
    <lineage>
        <taxon>Eukaryota</taxon>
        <taxon>Metazoa</taxon>
        <taxon>Chordata</taxon>
        <taxon>Craniata</taxon>
        <taxon>Vertebrata</taxon>
        <taxon>Euteleostomi</taxon>
        <taxon>Actinopterygii</taxon>
        <taxon>Neopterygii</taxon>
        <taxon>Teleostei</taxon>
        <taxon>Ostariophysi</taxon>
        <taxon>Cypriniformes</taxon>
        <taxon>Cyprinidae</taxon>
        <taxon>Labeoninae</taxon>
        <taxon>Labeonini</taxon>
        <taxon>Labeo</taxon>
    </lineage>
</organism>
<dbReference type="Proteomes" id="UP000830375">
    <property type="component" value="Unassembled WGS sequence"/>
</dbReference>
<protein>
    <recommendedName>
        <fullName evidence="2">ribonuclease H</fullName>
        <ecNumber evidence="2">3.1.26.4</ecNumber>
    </recommendedName>
</protein>
<dbReference type="PANTHER" id="PTHR33050">
    <property type="entry name" value="REVERSE TRANSCRIPTASE DOMAIN-CONTAINING PROTEIN"/>
    <property type="match status" value="1"/>
</dbReference>
<evidence type="ECO:0000313" key="6">
    <source>
        <dbReference type="Proteomes" id="UP000830375"/>
    </source>
</evidence>
<dbReference type="InterPro" id="IPR000477">
    <property type="entry name" value="RT_dom"/>
</dbReference>
<dbReference type="PROSITE" id="PS50878">
    <property type="entry name" value="RT_POL"/>
    <property type="match status" value="1"/>
</dbReference>
<feature type="compositionally biased region" description="Polar residues" evidence="3">
    <location>
        <begin position="419"/>
        <end position="429"/>
    </location>
</feature>
<comment type="similarity">
    <text evidence="1">Belongs to the beta type-B retroviral polymerase family. HERV class-II K(HML-2) pol subfamily.</text>
</comment>
<dbReference type="SUPFAM" id="SSF56672">
    <property type="entry name" value="DNA/RNA polymerases"/>
    <property type="match status" value="1"/>
</dbReference>
<keyword evidence="6" id="KW-1185">Reference proteome</keyword>
<proteinExistence type="inferred from homology"/>
<evidence type="ECO:0000256" key="3">
    <source>
        <dbReference type="SAM" id="MobiDB-lite"/>
    </source>
</evidence>
<dbReference type="CDD" id="cd03714">
    <property type="entry name" value="RT_DIRS1"/>
    <property type="match status" value="1"/>
</dbReference>
<dbReference type="PANTHER" id="PTHR33050:SF7">
    <property type="entry name" value="RIBONUCLEASE H"/>
    <property type="match status" value="1"/>
</dbReference>
<dbReference type="EMBL" id="JACTAM010000719">
    <property type="protein sequence ID" value="KAI2646935.1"/>
    <property type="molecule type" value="Genomic_DNA"/>
</dbReference>
<dbReference type="Gene3D" id="3.10.10.10">
    <property type="entry name" value="HIV Type 1 Reverse Transcriptase, subunit A, domain 1"/>
    <property type="match status" value="1"/>
</dbReference>
<evidence type="ECO:0000256" key="1">
    <source>
        <dbReference type="ARBA" id="ARBA00010879"/>
    </source>
</evidence>
<gene>
    <name evidence="5" type="ORF">H4Q32_027957</name>
</gene>
<dbReference type="InterPro" id="IPR043128">
    <property type="entry name" value="Rev_trsase/Diguanyl_cyclase"/>
</dbReference>
<feature type="region of interest" description="Disordered" evidence="3">
    <location>
        <begin position="410"/>
        <end position="430"/>
    </location>
</feature>
<dbReference type="EC" id="3.1.26.4" evidence="2"/>
<accession>A0ABQ8L946</accession>
<reference evidence="5 6" key="1">
    <citation type="submission" date="2022-01" db="EMBL/GenBank/DDBJ databases">
        <title>A high-quality chromosome-level genome assembly of rohu carp, Labeo rohita.</title>
        <authorList>
            <person name="Arick M.A. II"/>
            <person name="Hsu C.-Y."/>
            <person name="Magbanua Z."/>
            <person name="Pechanova O."/>
            <person name="Grover C."/>
            <person name="Miller E."/>
            <person name="Thrash A."/>
            <person name="Ezzel L."/>
            <person name="Alam S."/>
            <person name="Benzie J."/>
            <person name="Hamilton M."/>
            <person name="Karsi A."/>
            <person name="Lawrence M.L."/>
            <person name="Peterson D.G."/>
        </authorList>
    </citation>
    <scope>NUCLEOTIDE SEQUENCE [LARGE SCALE GENOMIC DNA]</scope>
    <source>
        <strain evidence="6">BAU-BD-2019</strain>
        <tissue evidence="5">Blood</tissue>
    </source>
</reference>
<comment type="caution">
    <text evidence="5">The sequence shown here is derived from an EMBL/GenBank/DDBJ whole genome shotgun (WGS) entry which is preliminary data.</text>
</comment>
<dbReference type="InterPro" id="IPR043502">
    <property type="entry name" value="DNA/RNA_pol_sf"/>
</dbReference>
<dbReference type="InterPro" id="IPR052055">
    <property type="entry name" value="Hepadnavirus_pol/RT"/>
</dbReference>
<dbReference type="Gene3D" id="3.30.70.270">
    <property type="match status" value="1"/>
</dbReference>
<dbReference type="Gene3D" id="1.10.287.3160">
    <property type="match status" value="1"/>
</dbReference>
<feature type="domain" description="Reverse transcriptase" evidence="4">
    <location>
        <begin position="1"/>
        <end position="321"/>
    </location>
</feature>
<dbReference type="Pfam" id="PF00078">
    <property type="entry name" value="RVT_1"/>
    <property type="match status" value="1"/>
</dbReference>
<name>A0ABQ8L946_LABRO</name>